<protein>
    <submittedName>
        <fullName evidence="1">Uncharacterized protein</fullName>
    </submittedName>
</protein>
<reference evidence="1" key="1">
    <citation type="journal article" date="2023" name="bioRxiv">
        <title>Improved chromosome-level genome assembly for marigold (Tagetes erecta).</title>
        <authorList>
            <person name="Jiang F."/>
            <person name="Yuan L."/>
            <person name="Wang S."/>
            <person name="Wang H."/>
            <person name="Xu D."/>
            <person name="Wang A."/>
            <person name="Fan W."/>
        </authorList>
    </citation>
    <scope>NUCLEOTIDE SEQUENCE</scope>
    <source>
        <strain evidence="1">WSJ</strain>
        <tissue evidence="1">Leaf</tissue>
    </source>
</reference>
<dbReference type="Proteomes" id="UP001229421">
    <property type="component" value="Unassembled WGS sequence"/>
</dbReference>
<organism evidence="1 2">
    <name type="scientific">Tagetes erecta</name>
    <name type="common">African marigold</name>
    <dbReference type="NCBI Taxonomy" id="13708"/>
    <lineage>
        <taxon>Eukaryota</taxon>
        <taxon>Viridiplantae</taxon>
        <taxon>Streptophyta</taxon>
        <taxon>Embryophyta</taxon>
        <taxon>Tracheophyta</taxon>
        <taxon>Spermatophyta</taxon>
        <taxon>Magnoliopsida</taxon>
        <taxon>eudicotyledons</taxon>
        <taxon>Gunneridae</taxon>
        <taxon>Pentapetalae</taxon>
        <taxon>asterids</taxon>
        <taxon>campanulids</taxon>
        <taxon>Asterales</taxon>
        <taxon>Asteraceae</taxon>
        <taxon>Asteroideae</taxon>
        <taxon>Heliantheae alliance</taxon>
        <taxon>Tageteae</taxon>
        <taxon>Tagetes</taxon>
    </lineage>
</organism>
<proteinExistence type="predicted"/>
<dbReference type="AlphaFoldDB" id="A0AAD8NWX1"/>
<keyword evidence="2" id="KW-1185">Reference proteome</keyword>
<evidence type="ECO:0000313" key="1">
    <source>
        <dbReference type="EMBL" id="KAK1431280.1"/>
    </source>
</evidence>
<accession>A0AAD8NWX1</accession>
<evidence type="ECO:0000313" key="2">
    <source>
        <dbReference type="Proteomes" id="UP001229421"/>
    </source>
</evidence>
<comment type="caution">
    <text evidence="1">The sequence shown here is derived from an EMBL/GenBank/DDBJ whole genome shotgun (WGS) entry which is preliminary data.</text>
</comment>
<dbReference type="EMBL" id="JAUHHV010000002">
    <property type="protein sequence ID" value="KAK1431280.1"/>
    <property type="molecule type" value="Genomic_DNA"/>
</dbReference>
<gene>
    <name evidence="1" type="ORF">QVD17_07736</name>
</gene>
<sequence>MTMVAAVANDLGGGVGAVANGECNQNHTTPLNHLSPPPPPPIFIQFQTQQNKNYSSEVSDCLCLCL</sequence>
<name>A0AAD8NWX1_TARER</name>